<name>A0A388K5Q8_CHABU</name>
<feature type="transmembrane region" description="Helical" evidence="8">
    <location>
        <begin position="306"/>
        <end position="324"/>
    </location>
</feature>
<organism evidence="9 10">
    <name type="scientific">Chara braunii</name>
    <name type="common">Braun's stonewort</name>
    <dbReference type="NCBI Taxonomy" id="69332"/>
    <lineage>
        <taxon>Eukaryota</taxon>
        <taxon>Viridiplantae</taxon>
        <taxon>Streptophyta</taxon>
        <taxon>Charophyceae</taxon>
        <taxon>Charales</taxon>
        <taxon>Characeae</taxon>
        <taxon>Chara</taxon>
    </lineage>
</organism>
<dbReference type="InterPro" id="IPR046513">
    <property type="entry name" value="DUF6691"/>
</dbReference>
<evidence type="ECO:0000256" key="8">
    <source>
        <dbReference type="SAM" id="Phobius"/>
    </source>
</evidence>
<accession>A0A388K5Q8</accession>
<feature type="transmembrane region" description="Helical" evidence="8">
    <location>
        <begin position="275"/>
        <end position="294"/>
    </location>
</feature>
<evidence type="ECO:0000313" key="9">
    <source>
        <dbReference type="EMBL" id="GBG65392.1"/>
    </source>
</evidence>
<keyword evidence="5 8" id="KW-0812">Transmembrane</keyword>
<feature type="transmembrane region" description="Helical" evidence="8">
    <location>
        <begin position="20"/>
        <end position="37"/>
    </location>
</feature>
<dbReference type="GO" id="GO:0005886">
    <property type="term" value="C:plasma membrane"/>
    <property type="evidence" value="ECO:0007669"/>
    <property type="project" value="UniProtKB-SubCell"/>
</dbReference>
<evidence type="ECO:0000256" key="2">
    <source>
        <dbReference type="ARBA" id="ARBA00022448"/>
    </source>
</evidence>
<dbReference type="PANTHER" id="PTHR30574:SF1">
    <property type="entry name" value="SULPHUR TRANSPORT DOMAIN-CONTAINING PROTEIN"/>
    <property type="match status" value="1"/>
</dbReference>
<protein>
    <submittedName>
        <fullName evidence="9">Uncharacterized protein</fullName>
    </submittedName>
</protein>
<dbReference type="OrthoDB" id="10254418at2759"/>
<keyword evidence="2" id="KW-0813">Transport</keyword>
<comment type="subcellular location">
    <subcellularLocation>
        <location evidence="1">Cell inner membrane</location>
        <topology evidence="1">Multi-pass membrane protein</topology>
    </subcellularLocation>
</comment>
<keyword evidence="4" id="KW-0997">Cell inner membrane</keyword>
<keyword evidence="3" id="KW-1003">Cell membrane</keyword>
<evidence type="ECO:0000256" key="1">
    <source>
        <dbReference type="ARBA" id="ARBA00004429"/>
    </source>
</evidence>
<dbReference type="Pfam" id="PF20398">
    <property type="entry name" value="DUF6691"/>
    <property type="match status" value="1"/>
</dbReference>
<reference evidence="9 10" key="1">
    <citation type="journal article" date="2018" name="Cell">
        <title>The Chara Genome: Secondary Complexity and Implications for Plant Terrestrialization.</title>
        <authorList>
            <person name="Nishiyama T."/>
            <person name="Sakayama H."/>
            <person name="Vries J.D."/>
            <person name="Buschmann H."/>
            <person name="Saint-Marcoux D."/>
            <person name="Ullrich K.K."/>
            <person name="Haas F.B."/>
            <person name="Vanderstraeten L."/>
            <person name="Becker D."/>
            <person name="Lang D."/>
            <person name="Vosolsobe S."/>
            <person name="Rombauts S."/>
            <person name="Wilhelmsson P.K.I."/>
            <person name="Janitza P."/>
            <person name="Kern R."/>
            <person name="Heyl A."/>
            <person name="Rumpler F."/>
            <person name="Villalobos L.I.A.C."/>
            <person name="Clay J.M."/>
            <person name="Skokan R."/>
            <person name="Toyoda A."/>
            <person name="Suzuki Y."/>
            <person name="Kagoshima H."/>
            <person name="Schijlen E."/>
            <person name="Tajeshwar N."/>
            <person name="Catarino B."/>
            <person name="Hetherington A.J."/>
            <person name="Saltykova A."/>
            <person name="Bonnot C."/>
            <person name="Breuninger H."/>
            <person name="Symeonidi A."/>
            <person name="Radhakrishnan G.V."/>
            <person name="Van Nieuwerburgh F."/>
            <person name="Deforce D."/>
            <person name="Chang C."/>
            <person name="Karol K.G."/>
            <person name="Hedrich R."/>
            <person name="Ulvskov P."/>
            <person name="Glockner G."/>
            <person name="Delwiche C.F."/>
            <person name="Petrasek J."/>
            <person name="Van de Peer Y."/>
            <person name="Friml J."/>
            <person name="Beilby M."/>
            <person name="Dolan L."/>
            <person name="Kohara Y."/>
            <person name="Sugano S."/>
            <person name="Fujiyama A."/>
            <person name="Delaux P.-M."/>
            <person name="Quint M."/>
            <person name="TheiBen G."/>
            <person name="Hagemann M."/>
            <person name="Harholt J."/>
            <person name="Dunand C."/>
            <person name="Zachgo S."/>
            <person name="Langdale J."/>
            <person name="Maumus F."/>
            <person name="Straeten D.V.D."/>
            <person name="Gould S.B."/>
            <person name="Rensing S.A."/>
        </authorList>
    </citation>
    <scope>NUCLEOTIDE SEQUENCE [LARGE SCALE GENOMIC DNA]</scope>
    <source>
        <strain evidence="9 10">S276</strain>
    </source>
</reference>
<dbReference type="InterPro" id="IPR007272">
    <property type="entry name" value="Sulf_transp_TsuA/YedE"/>
</dbReference>
<sequence length="353" mass="37871">MLKGVLGGVDRLKAFTPLEACYGGFLIAVVIYYMLVLNGRATSVGNMLASVVSLEEDMSWKSLFVGGMLIAGALSAWNGVVSVESFKSGSAWVYLISGFLIGFGSRAGSGCTTGHAISGVARLSRRSGIATVIIWLSGSLTATIFHRGNLEKVPVVWPSFGRVLLLTLLLIAAIAAFEGLRLAHTRGMIEEERAFNVTAVIGGVVFALGLTVAGLSQQSKILGFLDWRGYWDATLLVALIAAVLPSLISYQISIQPMRAPLFTEELLLPMKTEEDLPLIVGSVIFGVGWGYLGLSPASAVVNFVRFNHWRIIVYVVAMLGGIRAHDFYRSKYPSDDSTNPYMEASATSPLLPS</sequence>
<dbReference type="EMBL" id="BFEA01000061">
    <property type="protein sequence ID" value="GBG65392.1"/>
    <property type="molecule type" value="Genomic_DNA"/>
</dbReference>
<evidence type="ECO:0000256" key="4">
    <source>
        <dbReference type="ARBA" id="ARBA00022519"/>
    </source>
</evidence>
<evidence type="ECO:0000313" key="10">
    <source>
        <dbReference type="Proteomes" id="UP000265515"/>
    </source>
</evidence>
<keyword evidence="6 8" id="KW-1133">Transmembrane helix</keyword>
<feature type="transmembrane region" description="Helical" evidence="8">
    <location>
        <begin position="58"/>
        <end position="77"/>
    </location>
</feature>
<proteinExistence type="predicted"/>
<evidence type="ECO:0000256" key="3">
    <source>
        <dbReference type="ARBA" id="ARBA00022475"/>
    </source>
</evidence>
<evidence type="ECO:0000256" key="5">
    <source>
        <dbReference type="ARBA" id="ARBA00022692"/>
    </source>
</evidence>
<feature type="transmembrane region" description="Helical" evidence="8">
    <location>
        <begin position="129"/>
        <end position="148"/>
    </location>
</feature>
<feature type="transmembrane region" description="Helical" evidence="8">
    <location>
        <begin position="160"/>
        <end position="182"/>
    </location>
</feature>
<dbReference type="Gramene" id="GBG65392">
    <property type="protein sequence ID" value="GBG65392"/>
    <property type="gene ID" value="CBR_g50753"/>
</dbReference>
<gene>
    <name evidence="9" type="ORF">CBR_g50753</name>
</gene>
<feature type="transmembrane region" description="Helical" evidence="8">
    <location>
        <begin position="194"/>
        <end position="215"/>
    </location>
</feature>
<dbReference type="Pfam" id="PF04143">
    <property type="entry name" value="Sulf_transp"/>
    <property type="match status" value="1"/>
</dbReference>
<dbReference type="PANTHER" id="PTHR30574">
    <property type="entry name" value="INNER MEMBRANE PROTEIN YEDE"/>
    <property type="match status" value="1"/>
</dbReference>
<evidence type="ECO:0000256" key="6">
    <source>
        <dbReference type="ARBA" id="ARBA00022989"/>
    </source>
</evidence>
<keyword evidence="10" id="KW-1185">Reference proteome</keyword>
<dbReference type="Proteomes" id="UP000265515">
    <property type="component" value="Unassembled WGS sequence"/>
</dbReference>
<keyword evidence="7 8" id="KW-0472">Membrane</keyword>
<feature type="transmembrane region" description="Helical" evidence="8">
    <location>
        <begin position="89"/>
        <end position="108"/>
    </location>
</feature>
<evidence type="ECO:0000256" key="7">
    <source>
        <dbReference type="ARBA" id="ARBA00023136"/>
    </source>
</evidence>
<comment type="caution">
    <text evidence="9">The sequence shown here is derived from an EMBL/GenBank/DDBJ whole genome shotgun (WGS) entry which is preliminary data.</text>
</comment>
<dbReference type="AlphaFoldDB" id="A0A388K5Q8"/>
<feature type="transmembrane region" description="Helical" evidence="8">
    <location>
        <begin position="235"/>
        <end position="254"/>
    </location>
</feature>